<dbReference type="Pfam" id="PF24842">
    <property type="entry name" value="UFD1_N2"/>
    <property type="match status" value="1"/>
</dbReference>
<sequence>MWRVGGGGGGSRFEASYRVYPVSFIDKTQLENGDKVILPPSALDRLASLRIDYPMLFQVSNPKEQKMSHCGVLEFVADEGHAYIPYWMMQNLLLSEGDLIKFKSISLSKGTYVKLRPHTSDFLDISNPKAVLEMTLRNYSCLTKGDAILVNYNNKRYFIDIVETQPGDAVTIIETDCEVDFAPPLDYVEPKRVPAKTGGPAGPELGQASGQKKDEEAKEEEEVPSFVAFAGTARRLDGKPQTSVSIPIPQQKQGASSSTAGSSGTKGGGGSSLGKPGSLGKRAAGKLVFGRDSSGKSANPDLPKPPPLSLRQQQASQKKQKEEEKKPESPKFQAFTGKSYKMT</sequence>
<protein>
    <submittedName>
        <fullName evidence="6">Ubiquitin fusion degradation protein</fullName>
    </submittedName>
</protein>
<gene>
    <name evidence="6" type="ORF">A3770_14p72760</name>
</gene>
<evidence type="ECO:0000259" key="5">
    <source>
        <dbReference type="Pfam" id="PF24842"/>
    </source>
</evidence>
<organism evidence="6 7">
    <name type="scientific">Chloropicon primus</name>
    <dbReference type="NCBI Taxonomy" id="1764295"/>
    <lineage>
        <taxon>Eukaryota</taxon>
        <taxon>Viridiplantae</taxon>
        <taxon>Chlorophyta</taxon>
        <taxon>Chloropicophyceae</taxon>
        <taxon>Chloropicales</taxon>
        <taxon>Chloropicaceae</taxon>
        <taxon>Chloropicon</taxon>
    </lineage>
</organism>
<dbReference type="Proteomes" id="UP000316726">
    <property type="component" value="Chromosome 14"/>
</dbReference>
<keyword evidence="7" id="KW-1185">Reference proteome</keyword>
<evidence type="ECO:0000256" key="3">
    <source>
        <dbReference type="SAM" id="MobiDB-lite"/>
    </source>
</evidence>
<feature type="region of interest" description="Disordered" evidence="3">
    <location>
        <begin position="190"/>
        <end position="343"/>
    </location>
</feature>
<dbReference type="STRING" id="1764295.A0A5B8MVE7"/>
<evidence type="ECO:0000313" key="7">
    <source>
        <dbReference type="Proteomes" id="UP000316726"/>
    </source>
</evidence>
<dbReference type="GO" id="GO:0006511">
    <property type="term" value="P:ubiquitin-dependent protein catabolic process"/>
    <property type="evidence" value="ECO:0007669"/>
    <property type="project" value="InterPro"/>
</dbReference>
<keyword evidence="2" id="KW-0833">Ubl conjugation pathway</keyword>
<dbReference type="OrthoDB" id="422728at2759"/>
<dbReference type="InterPro" id="IPR004854">
    <property type="entry name" value="Ufd1-like"/>
</dbReference>
<reference evidence="6 7" key="1">
    <citation type="submission" date="2018-07" db="EMBL/GenBank/DDBJ databases">
        <title>The complete nuclear genome of the prasinophyte Chloropicon primus (CCMP1205).</title>
        <authorList>
            <person name="Pombert J.-F."/>
            <person name="Otis C."/>
            <person name="Turmel M."/>
            <person name="Lemieux C."/>
        </authorList>
    </citation>
    <scope>NUCLEOTIDE SEQUENCE [LARGE SCALE GENOMIC DNA]</scope>
    <source>
        <strain evidence="6 7">CCMP1205</strain>
    </source>
</reference>
<dbReference type="FunFam" id="2.40.40.50:FF:000001">
    <property type="entry name" value="Ubiquitin fusion degradation protein 1 homolog"/>
    <property type="match status" value="1"/>
</dbReference>
<dbReference type="PANTHER" id="PTHR12555">
    <property type="entry name" value="UBIQUITIN FUSION DEGRADATON PROTEIN 1"/>
    <property type="match status" value="1"/>
</dbReference>
<evidence type="ECO:0000313" key="6">
    <source>
        <dbReference type="EMBL" id="QDZ24758.1"/>
    </source>
</evidence>
<name>A0A5B8MVE7_9CHLO</name>
<dbReference type="GO" id="GO:0036503">
    <property type="term" value="P:ERAD pathway"/>
    <property type="evidence" value="ECO:0007669"/>
    <property type="project" value="TreeGrafter"/>
</dbReference>
<feature type="compositionally biased region" description="Polar residues" evidence="3">
    <location>
        <begin position="240"/>
        <end position="253"/>
    </location>
</feature>
<dbReference type="EMBL" id="CP031047">
    <property type="protein sequence ID" value="QDZ24758.1"/>
    <property type="molecule type" value="Genomic_DNA"/>
</dbReference>
<feature type="domain" description="Ubiquitin fusion degradation protein UFD1 N-terminal subdomain 1" evidence="4">
    <location>
        <begin position="13"/>
        <end position="107"/>
    </location>
</feature>
<dbReference type="PANTHER" id="PTHR12555:SF13">
    <property type="entry name" value="UBIQUITIN RECOGNITION FACTOR IN ER-ASSOCIATED DEGRADATION PROTEIN 1"/>
    <property type="match status" value="1"/>
</dbReference>
<dbReference type="FunFam" id="3.10.330.10:FF:000002">
    <property type="entry name" value="ubiquitin fusion degradation protein 1 homolog"/>
    <property type="match status" value="1"/>
</dbReference>
<feature type="compositionally biased region" description="Basic and acidic residues" evidence="3">
    <location>
        <begin position="319"/>
        <end position="329"/>
    </location>
</feature>
<evidence type="ECO:0000259" key="4">
    <source>
        <dbReference type="Pfam" id="PF03152"/>
    </source>
</evidence>
<dbReference type="InterPro" id="IPR055418">
    <property type="entry name" value="UFD1_N2"/>
</dbReference>
<evidence type="ECO:0000256" key="1">
    <source>
        <dbReference type="ARBA" id="ARBA00006043"/>
    </source>
</evidence>
<dbReference type="GO" id="GO:0031593">
    <property type="term" value="F:polyubiquitin modification-dependent protein binding"/>
    <property type="evidence" value="ECO:0007669"/>
    <property type="project" value="TreeGrafter"/>
</dbReference>
<feature type="domain" description="Ubiquitin fusion degradation protein UFD1 N-terminal subdomain 2" evidence="5">
    <location>
        <begin position="109"/>
        <end position="184"/>
    </location>
</feature>
<dbReference type="Gene3D" id="2.40.40.50">
    <property type="entry name" value="Ubiquitin fusion degradation protein UFD1, N-terminal domain"/>
    <property type="match status" value="1"/>
</dbReference>
<feature type="compositionally biased region" description="Low complexity" evidence="3">
    <location>
        <begin position="254"/>
        <end position="263"/>
    </location>
</feature>
<dbReference type="GO" id="GO:0034098">
    <property type="term" value="C:VCP-NPL4-UFD1 AAA ATPase complex"/>
    <property type="evidence" value="ECO:0007669"/>
    <property type="project" value="TreeGrafter"/>
</dbReference>
<proteinExistence type="inferred from homology"/>
<dbReference type="Pfam" id="PF03152">
    <property type="entry name" value="UFD1_N1"/>
    <property type="match status" value="1"/>
</dbReference>
<comment type="similarity">
    <text evidence="1">Belongs to the UFD1 family.</text>
</comment>
<accession>A0A5B8MVE7</accession>
<dbReference type="InterPro" id="IPR042299">
    <property type="entry name" value="Ufd1-like_Nn"/>
</dbReference>
<dbReference type="InterPro" id="IPR055417">
    <property type="entry name" value="UFD1_N1"/>
</dbReference>
<dbReference type="AlphaFoldDB" id="A0A5B8MVE7"/>
<evidence type="ECO:0000256" key="2">
    <source>
        <dbReference type="ARBA" id="ARBA00022786"/>
    </source>
</evidence>
<dbReference type="Gene3D" id="3.10.330.10">
    <property type="match status" value="1"/>
</dbReference>